<gene>
    <name evidence="1" type="ORF">GMOD_00006101</name>
</gene>
<dbReference type="AlphaFoldDB" id="A0A3M7M495"/>
<accession>A0A3M7M495</accession>
<dbReference type="EMBL" id="KE747818">
    <property type="protein sequence ID" value="RMZ69327.1"/>
    <property type="molecule type" value="Genomic_DNA"/>
</dbReference>
<dbReference type="Proteomes" id="UP000265663">
    <property type="component" value="Unassembled WGS sequence"/>
</dbReference>
<evidence type="ECO:0000313" key="2">
    <source>
        <dbReference type="Proteomes" id="UP000265663"/>
    </source>
</evidence>
<organism evidence="1 2">
    <name type="scientific">Pyrenophora seminiperda CCB06</name>
    <dbReference type="NCBI Taxonomy" id="1302712"/>
    <lineage>
        <taxon>Eukaryota</taxon>
        <taxon>Fungi</taxon>
        <taxon>Dikarya</taxon>
        <taxon>Ascomycota</taxon>
        <taxon>Pezizomycotina</taxon>
        <taxon>Dothideomycetes</taxon>
        <taxon>Pleosporomycetidae</taxon>
        <taxon>Pleosporales</taxon>
        <taxon>Pleosporineae</taxon>
        <taxon>Pleosporaceae</taxon>
        <taxon>Pyrenophora</taxon>
    </lineage>
</organism>
<protein>
    <submittedName>
        <fullName evidence="1">Uncharacterized protein</fullName>
    </submittedName>
</protein>
<sequence length="106" mass="12108">MIPSLVPGIQLVLLYQLLDTNLPSPDIFLDRRLHLLLCEACFATWLPSVEVVSTPVDSGFFVWRVVVDVVKWILWNTDKILEILDRVRLDLGGFGDGRSGRRRCSR</sequence>
<name>A0A3M7M495_9PLEO</name>
<reference evidence="1 2" key="1">
    <citation type="journal article" date="2014" name="PLoS ONE">
        <title>De novo Genome Assembly of the Fungal Plant Pathogen Pyrenophora semeniperda.</title>
        <authorList>
            <person name="Soliai M.M."/>
            <person name="Meyer S.E."/>
            <person name="Udall J.A."/>
            <person name="Elzinga D.E."/>
            <person name="Hermansen R.A."/>
            <person name="Bodily P.M."/>
            <person name="Hart A.A."/>
            <person name="Coleman C.E."/>
        </authorList>
    </citation>
    <scope>NUCLEOTIDE SEQUENCE [LARGE SCALE GENOMIC DNA]</scope>
    <source>
        <strain evidence="1 2">CCB06</strain>
        <tissue evidence="1">Mycelium</tissue>
    </source>
</reference>
<evidence type="ECO:0000313" key="1">
    <source>
        <dbReference type="EMBL" id="RMZ69327.1"/>
    </source>
</evidence>
<proteinExistence type="predicted"/>
<keyword evidence="2" id="KW-1185">Reference proteome</keyword>